<dbReference type="InterPro" id="IPR029058">
    <property type="entry name" value="AB_hydrolase_fold"/>
</dbReference>
<dbReference type="InterPro" id="IPR000073">
    <property type="entry name" value="AB_hydrolase_1"/>
</dbReference>
<evidence type="ECO:0000313" key="3">
    <source>
        <dbReference type="Proteomes" id="UP000599074"/>
    </source>
</evidence>
<gene>
    <name evidence="2" type="ORF">Pme01_36110</name>
</gene>
<reference evidence="2" key="1">
    <citation type="submission" date="2021-01" db="EMBL/GenBank/DDBJ databases">
        <title>Whole genome shotgun sequence of Planosporangium mesophilum NBRC 109066.</title>
        <authorList>
            <person name="Komaki H."/>
            <person name="Tamura T."/>
        </authorList>
    </citation>
    <scope>NUCLEOTIDE SEQUENCE</scope>
    <source>
        <strain evidence="2">NBRC 109066</strain>
    </source>
</reference>
<evidence type="ECO:0000259" key="1">
    <source>
        <dbReference type="Pfam" id="PF00561"/>
    </source>
</evidence>
<proteinExistence type="predicted"/>
<sequence>MARPFWREERVRLSDTTVAATYRPGRGPVIVLEAGLGLPGSAWRRLCEHLPGDRAVLRYDRAGLGRSDPGALPRTGARQARELRELLRALDLPAPYVLVGHSAGAFVVRLFAHAHPDEVAALVLVDPSHEDEGPALRPVTRWAEASLSRLLRVAHLMSWSKHLAGTVREDEAFTATAEEVRQARRRHPLPDVPLRVITARYPGWLPPGRSRRRESDRIRSLHRALAASVPRGRHLLARSGHLVMRDAPRFLASVIAGTHP</sequence>
<accession>A0A8J3TFZ3</accession>
<feature type="domain" description="AB hydrolase-1" evidence="1">
    <location>
        <begin position="28"/>
        <end position="183"/>
    </location>
</feature>
<evidence type="ECO:0000313" key="2">
    <source>
        <dbReference type="EMBL" id="GII24014.1"/>
    </source>
</evidence>
<dbReference type="RefSeq" id="WP_168116921.1">
    <property type="nucleotide sequence ID" value="NZ_BOON01000033.1"/>
</dbReference>
<organism evidence="2 3">
    <name type="scientific">Planosporangium mesophilum</name>
    <dbReference type="NCBI Taxonomy" id="689768"/>
    <lineage>
        <taxon>Bacteria</taxon>
        <taxon>Bacillati</taxon>
        <taxon>Actinomycetota</taxon>
        <taxon>Actinomycetes</taxon>
        <taxon>Micromonosporales</taxon>
        <taxon>Micromonosporaceae</taxon>
        <taxon>Planosporangium</taxon>
    </lineage>
</organism>
<dbReference type="AlphaFoldDB" id="A0A8J3TFZ3"/>
<dbReference type="PANTHER" id="PTHR43798">
    <property type="entry name" value="MONOACYLGLYCEROL LIPASE"/>
    <property type="match status" value="1"/>
</dbReference>
<dbReference type="GO" id="GO:0016020">
    <property type="term" value="C:membrane"/>
    <property type="evidence" value="ECO:0007669"/>
    <property type="project" value="TreeGrafter"/>
</dbReference>
<protein>
    <recommendedName>
        <fullName evidence="1">AB hydrolase-1 domain-containing protein</fullName>
    </recommendedName>
</protein>
<dbReference type="Pfam" id="PF00561">
    <property type="entry name" value="Abhydrolase_1"/>
    <property type="match status" value="1"/>
</dbReference>
<dbReference type="Gene3D" id="3.40.50.1820">
    <property type="entry name" value="alpha/beta hydrolase"/>
    <property type="match status" value="1"/>
</dbReference>
<dbReference type="EMBL" id="BOON01000033">
    <property type="protein sequence ID" value="GII24014.1"/>
    <property type="molecule type" value="Genomic_DNA"/>
</dbReference>
<name>A0A8J3TFZ3_9ACTN</name>
<dbReference type="PANTHER" id="PTHR43798:SF33">
    <property type="entry name" value="HYDROLASE, PUTATIVE (AFU_ORTHOLOGUE AFUA_2G14860)-RELATED"/>
    <property type="match status" value="1"/>
</dbReference>
<dbReference type="GO" id="GO:0003824">
    <property type="term" value="F:catalytic activity"/>
    <property type="evidence" value="ECO:0007669"/>
    <property type="project" value="UniProtKB-ARBA"/>
</dbReference>
<dbReference type="SUPFAM" id="SSF53474">
    <property type="entry name" value="alpha/beta-Hydrolases"/>
    <property type="match status" value="1"/>
</dbReference>
<keyword evidence="3" id="KW-1185">Reference proteome</keyword>
<comment type="caution">
    <text evidence="2">The sequence shown here is derived from an EMBL/GenBank/DDBJ whole genome shotgun (WGS) entry which is preliminary data.</text>
</comment>
<dbReference type="Proteomes" id="UP000599074">
    <property type="component" value="Unassembled WGS sequence"/>
</dbReference>
<dbReference type="InterPro" id="IPR050266">
    <property type="entry name" value="AB_hydrolase_sf"/>
</dbReference>